<feature type="transmembrane region" description="Helical" evidence="6">
    <location>
        <begin position="76"/>
        <end position="97"/>
    </location>
</feature>
<dbReference type="PANTHER" id="PTHR23513:SF6">
    <property type="entry name" value="MAJOR FACILITATOR SUPERFAMILY ASSOCIATED DOMAIN-CONTAINING PROTEIN"/>
    <property type="match status" value="1"/>
</dbReference>
<dbReference type="eggNOG" id="COG2211">
    <property type="taxonomic scope" value="Bacteria"/>
</dbReference>
<evidence type="ECO:0000256" key="1">
    <source>
        <dbReference type="ARBA" id="ARBA00004651"/>
    </source>
</evidence>
<evidence type="ECO:0000256" key="3">
    <source>
        <dbReference type="ARBA" id="ARBA00022692"/>
    </source>
</evidence>
<feature type="transmembrane region" description="Helical" evidence="6">
    <location>
        <begin position="385"/>
        <end position="404"/>
    </location>
</feature>
<dbReference type="PANTHER" id="PTHR23513">
    <property type="entry name" value="INTEGRAL MEMBRANE EFFLUX PROTEIN-RELATED"/>
    <property type="match status" value="1"/>
</dbReference>
<comment type="subcellular location">
    <subcellularLocation>
        <location evidence="1">Cell membrane</location>
        <topology evidence="1">Multi-pass membrane protein</topology>
    </subcellularLocation>
</comment>
<keyword evidence="2" id="KW-1003">Cell membrane</keyword>
<protein>
    <submittedName>
        <fullName evidence="7">Major facilitator superfamily permease</fullName>
    </submittedName>
</protein>
<dbReference type="EMBL" id="AZEL01000010">
    <property type="protein sequence ID" value="KRL24529.1"/>
    <property type="molecule type" value="Genomic_DNA"/>
</dbReference>
<dbReference type="GO" id="GO:0005886">
    <property type="term" value="C:plasma membrane"/>
    <property type="evidence" value="ECO:0007669"/>
    <property type="project" value="UniProtKB-SubCell"/>
</dbReference>
<feature type="transmembrane region" description="Helical" evidence="6">
    <location>
        <begin position="231"/>
        <end position="249"/>
    </location>
</feature>
<evidence type="ECO:0000256" key="2">
    <source>
        <dbReference type="ARBA" id="ARBA00022475"/>
    </source>
</evidence>
<evidence type="ECO:0000256" key="5">
    <source>
        <dbReference type="ARBA" id="ARBA00023136"/>
    </source>
</evidence>
<dbReference type="Gene3D" id="1.20.1250.20">
    <property type="entry name" value="MFS general substrate transporter like domains"/>
    <property type="match status" value="1"/>
</dbReference>
<comment type="caution">
    <text evidence="7">The sequence shown here is derived from an EMBL/GenBank/DDBJ whole genome shotgun (WGS) entry which is preliminary data.</text>
</comment>
<dbReference type="PATRIC" id="fig|1423748.3.peg.387"/>
<feature type="transmembrane region" description="Helical" evidence="6">
    <location>
        <begin position="261"/>
        <end position="282"/>
    </location>
</feature>
<keyword evidence="3 6" id="KW-0812">Transmembrane</keyword>
<dbReference type="CDD" id="cd06173">
    <property type="entry name" value="MFS_MefA_like"/>
    <property type="match status" value="1"/>
</dbReference>
<dbReference type="RefSeq" id="WP_025006275.1">
    <property type="nucleotide sequence ID" value="NZ_AZEL01000010.1"/>
</dbReference>
<evidence type="ECO:0000313" key="7">
    <source>
        <dbReference type="EMBL" id="KRL24529.1"/>
    </source>
</evidence>
<dbReference type="Pfam" id="PF07690">
    <property type="entry name" value="MFS_1"/>
    <property type="match status" value="1"/>
</dbReference>
<gene>
    <name evidence="7" type="ORF">FC37_GL000365</name>
</gene>
<dbReference type="OrthoDB" id="2287060at2"/>
<organism evidence="7 8">
    <name type="scientific">Lactobacillus gallinarum DSM 10532 = JCM 2011</name>
    <dbReference type="NCBI Taxonomy" id="1423748"/>
    <lineage>
        <taxon>Bacteria</taxon>
        <taxon>Bacillati</taxon>
        <taxon>Bacillota</taxon>
        <taxon>Bacilli</taxon>
        <taxon>Lactobacillales</taxon>
        <taxon>Lactobacillaceae</taxon>
        <taxon>Lactobacillus</taxon>
    </lineage>
</organism>
<dbReference type="SUPFAM" id="SSF103473">
    <property type="entry name" value="MFS general substrate transporter"/>
    <property type="match status" value="1"/>
</dbReference>
<name>A0A0R1NWW8_9LACO</name>
<dbReference type="GO" id="GO:0022857">
    <property type="term" value="F:transmembrane transporter activity"/>
    <property type="evidence" value="ECO:0007669"/>
    <property type="project" value="InterPro"/>
</dbReference>
<accession>A0A0R1NWW8</accession>
<feature type="transmembrane region" description="Helical" evidence="6">
    <location>
        <begin position="319"/>
        <end position="339"/>
    </location>
</feature>
<dbReference type="Proteomes" id="UP000051311">
    <property type="component" value="Unassembled WGS sequence"/>
</dbReference>
<dbReference type="AlphaFoldDB" id="A0A0R1NWW8"/>
<feature type="transmembrane region" description="Helical" evidence="6">
    <location>
        <begin position="174"/>
        <end position="193"/>
    </location>
</feature>
<sequence>MFNLIEKENVNVRRLLAGRVLTNIADSLFYMAILWFFKVRFNSPVILSLIFIADSSIDMLSFTLGPLIDRIYIKKMLKIVTVVQIVTSVIATLLFQAKLWQNLTIWFLLAIYVISTIGSTLIYPAEEKILPVIVSKTKLAKVNGVFQMTYKTLDLFLNAAATLLITWVSLDFTVIISAVFFAGALAFYTKLILPRKLLLPESTSEYFTENYWQDLLKGWQTLKQEDKIARLIMPFAVTNLFYGISSVGLPYFATEHLTKSAIGYGSLELASSIGGLVGSMLIQRLTFDKNKIERLVVVCLALSGLAIVLEPAVPKGMPILLLILFFTSELWIVMMNINFEVLVQESFSPHVLGRVETINDSILSSMIPIGSFLGGLIVARFGADWAIALEGVAQILTAGYYFVIEKKK</sequence>
<dbReference type="InterPro" id="IPR011701">
    <property type="entry name" value="MFS"/>
</dbReference>
<reference evidence="7 8" key="1">
    <citation type="journal article" date="2015" name="Genome Announc.">
        <title>Expanding the biotechnology potential of lactobacilli through comparative genomics of 213 strains and associated genera.</title>
        <authorList>
            <person name="Sun Z."/>
            <person name="Harris H.M."/>
            <person name="McCann A."/>
            <person name="Guo C."/>
            <person name="Argimon S."/>
            <person name="Zhang W."/>
            <person name="Yang X."/>
            <person name="Jeffery I.B."/>
            <person name="Cooney J.C."/>
            <person name="Kagawa T.F."/>
            <person name="Liu W."/>
            <person name="Song Y."/>
            <person name="Salvetti E."/>
            <person name="Wrobel A."/>
            <person name="Rasinkangas P."/>
            <person name="Parkhill J."/>
            <person name="Rea M.C."/>
            <person name="O'Sullivan O."/>
            <person name="Ritari J."/>
            <person name="Douillard F.P."/>
            <person name="Paul Ross R."/>
            <person name="Yang R."/>
            <person name="Briner A.E."/>
            <person name="Felis G.E."/>
            <person name="de Vos W.M."/>
            <person name="Barrangou R."/>
            <person name="Klaenhammer T.R."/>
            <person name="Caufield P.W."/>
            <person name="Cui Y."/>
            <person name="Zhang H."/>
            <person name="O'Toole P.W."/>
        </authorList>
    </citation>
    <scope>NUCLEOTIDE SEQUENCE [LARGE SCALE GENOMIC DNA]</scope>
    <source>
        <strain evidence="7 8">DSM 10532</strain>
    </source>
</reference>
<keyword evidence="4 6" id="KW-1133">Transmembrane helix</keyword>
<dbReference type="InterPro" id="IPR036259">
    <property type="entry name" value="MFS_trans_sf"/>
</dbReference>
<evidence type="ECO:0000256" key="6">
    <source>
        <dbReference type="SAM" id="Phobius"/>
    </source>
</evidence>
<proteinExistence type="predicted"/>
<evidence type="ECO:0000256" key="4">
    <source>
        <dbReference type="ARBA" id="ARBA00022989"/>
    </source>
</evidence>
<feature type="transmembrane region" description="Helical" evidence="6">
    <location>
        <begin position="360"/>
        <end position="379"/>
    </location>
</feature>
<feature type="transmembrane region" description="Helical" evidence="6">
    <location>
        <begin position="294"/>
        <end position="313"/>
    </location>
</feature>
<feature type="transmembrane region" description="Helical" evidence="6">
    <location>
        <begin position="103"/>
        <end position="123"/>
    </location>
</feature>
<evidence type="ECO:0000313" key="8">
    <source>
        <dbReference type="Proteomes" id="UP000051311"/>
    </source>
</evidence>
<feature type="transmembrane region" description="Helical" evidence="6">
    <location>
        <begin position="20"/>
        <end position="37"/>
    </location>
</feature>
<keyword evidence="5 6" id="KW-0472">Membrane</keyword>
<dbReference type="STRING" id="1423748.FC37_GL000365"/>
<feature type="transmembrane region" description="Helical" evidence="6">
    <location>
        <begin position="43"/>
        <end position="64"/>
    </location>
</feature>